<evidence type="ECO:0000313" key="3">
    <source>
        <dbReference type="Proteomes" id="UP000596202"/>
    </source>
</evidence>
<protein>
    <recommendedName>
        <fullName evidence="4">Lipoprotein</fullName>
    </recommendedName>
</protein>
<proteinExistence type="predicted"/>
<dbReference type="AlphaFoldDB" id="A0A9Q6ZA91"/>
<feature type="signal peptide" evidence="1">
    <location>
        <begin position="1"/>
        <end position="19"/>
    </location>
</feature>
<evidence type="ECO:0008006" key="4">
    <source>
        <dbReference type="Google" id="ProtNLM"/>
    </source>
</evidence>
<sequence>MKKIALTLSLFALSTVSFAGCFTIDYSCGGGTYYCSQENDTMDQIHQDIQDIDKFICG</sequence>
<keyword evidence="1" id="KW-0732">Signal</keyword>
<gene>
    <name evidence="2" type="ORF">I6I88_16720</name>
</gene>
<dbReference type="PROSITE" id="PS51257">
    <property type="entry name" value="PROKAR_LIPOPROTEIN"/>
    <property type="match status" value="1"/>
</dbReference>
<organism evidence="2 3">
    <name type="scientific">Myroides odoratus</name>
    <name type="common">Flavobacterium odoratum</name>
    <dbReference type="NCBI Taxonomy" id="256"/>
    <lineage>
        <taxon>Bacteria</taxon>
        <taxon>Pseudomonadati</taxon>
        <taxon>Bacteroidota</taxon>
        <taxon>Flavobacteriia</taxon>
        <taxon>Flavobacteriales</taxon>
        <taxon>Flavobacteriaceae</taxon>
        <taxon>Myroides</taxon>
    </lineage>
</organism>
<name>A0A9Q6ZA91_MYROD</name>
<dbReference type="RefSeq" id="WP_155522594.1">
    <property type="nucleotide sequence ID" value="NZ_CP068108.1"/>
</dbReference>
<evidence type="ECO:0000256" key="1">
    <source>
        <dbReference type="SAM" id="SignalP"/>
    </source>
</evidence>
<dbReference type="GeneID" id="93529326"/>
<dbReference type="EMBL" id="CP068108">
    <property type="protein sequence ID" value="QQT99789.1"/>
    <property type="molecule type" value="Genomic_DNA"/>
</dbReference>
<evidence type="ECO:0000313" key="2">
    <source>
        <dbReference type="EMBL" id="QQT99789.1"/>
    </source>
</evidence>
<reference evidence="2 3" key="1">
    <citation type="submission" date="2021-01" db="EMBL/GenBank/DDBJ databases">
        <title>FDA dAtabase for Regulatory Grade micrObial Sequences (FDA-ARGOS): Supporting development and validation of Infectious Disease Dx tests.</title>
        <authorList>
            <person name="Sproer C."/>
            <person name="Gronow S."/>
            <person name="Severitt S."/>
            <person name="Schroder I."/>
            <person name="Tallon L."/>
            <person name="Sadzewicz L."/>
            <person name="Zhao X."/>
            <person name="Boylan J."/>
            <person name="Ott S."/>
            <person name="Bowen H."/>
            <person name="Vavikolanu K."/>
            <person name="Mehta A."/>
            <person name="Aluvathingal J."/>
            <person name="Nadendla S."/>
            <person name="Lowell S."/>
            <person name="Myers T."/>
            <person name="Yan Y."/>
            <person name="Sichtig H."/>
        </authorList>
    </citation>
    <scope>NUCLEOTIDE SEQUENCE [LARGE SCALE GENOMIC DNA]</scope>
    <source>
        <strain evidence="2 3">FDAARGOS_1131</strain>
    </source>
</reference>
<feature type="chain" id="PRO_5040202770" description="Lipoprotein" evidence="1">
    <location>
        <begin position="20"/>
        <end position="58"/>
    </location>
</feature>
<dbReference type="Proteomes" id="UP000596202">
    <property type="component" value="Chromosome"/>
</dbReference>
<accession>A0A9Q6ZA91</accession>